<keyword evidence="2" id="KW-1185">Reference proteome</keyword>
<dbReference type="Proteomes" id="UP001580407">
    <property type="component" value="Unassembled WGS sequence"/>
</dbReference>
<sequence>MEQKVDEILLHVSQSQQQLTRLLETERHVAVRMAQIIHNLPDEDPEFGNLGGLMDNSSEVNKSVIAYLNGLADLQESMAELLEKVMKELNGQDEE</sequence>
<reference evidence="1 2" key="1">
    <citation type="submission" date="2024-09" db="EMBL/GenBank/DDBJ databases">
        <authorList>
            <person name="Ruan L."/>
        </authorList>
    </citation>
    <scope>NUCLEOTIDE SEQUENCE [LARGE SCALE GENOMIC DNA]</scope>
    <source>
        <strain evidence="1 2">D33</strain>
    </source>
</reference>
<protein>
    <submittedName>
        <fullName evidence="1">Nucleoside-diphosphate sugar epimerase</fullName>
    </submittedName>
</protein>
<name>A0ABV5B4Y9_9BACL</name>
<dbReference type="EMBL" id="JBHILM010000005">
    <property type="protein sequence ID" value="MFB5680562.1"/>
    <property type="molecule type" value="Genomic_DNA"/>
</dbReference>
<gene>
    <name evidence="1" type="ORF">ACE3NQ_06525</name>
</gene>
<organism evidence="1 2">
    <name type="scientific">Paenibacillus terreus</name>
    <dbReference type="NCBI Taxonomy" id="1387834"/>
    <lineage>
        <taxon>Bacteria</taxon>
        <taxon>Bacillati</taxon>
        <taxon>Bacillota</taxon>
        <taxon>Bacilli</taxon>
        <taxon>Bacillales</taxon>
        <taxon>Paenibacillaceae</taxon>
        <taxon>Paenibacillus</taxon>
    </lineage>
</organism>
<proteinExistence type="predicted"/>
<comment type="caution">
    <text evidence="1">The sequence shown here is derived from an EMBL/GenBank/DDBJ whole genome shotgun (WGS) entry which is preliminary data.</text>
</comment>
<dbReference type="RefSeq" id="WP_375524360.1">
    <property type="nucleotide sequence ID" value="NZ_JBHILM010000005.1"/>
</dbReference>
<evidence type="ECO:0000313" key="1">
    <source>
        <dbReference type="EMBL" id="MFB5680562.1"/>
    </source>
</evidence>
<accession>A0ABV5B4Y9</accession>
<evidence type="ECO:0000313" key="2">
    <source>
        <dbReference type="Proteomes" id="UP001580407"/>
    </source>
</evidence>